<evidence type="ECO:0000256" key="2">
    <source>
        <dbReference type="ARBA" id="ARBA00022475"/>
    </source>
</evidence>
<dbReference type="Pfam" id="PF06965">
    <property type="entry name" value="Na_H_antiport_1"/>
    <property type="match status" value="1"/>
</dbReference>
<keyword evidence="2" id="KW-1003">Cell membrane</keyword>
<evidence type="ECO:0000256" key="4">
    <source>
        <dbReference type="ARBA" id="ARBA00022989"/>
    </source>
</evidence>
<gene>
    <name evidence="7" type="ORF">IX84_19175</name>
</gene>
<organism evidence="7 8">
    <name type="scientific">Phaeodactylibacter xiamenensis</name>
    <dbReference type="NCBI Taxonomy" id="1524460"/>
    <lineage>
        <taxon>Bacteria</taxon>
        <taxon>Pseudomonadati</taxon>
        <taxon>Bacteroidota</taxon>
        <taxon>Saprospiria</taxon>
        <taxon>Saprospirales</taxon>
        <taxon>Haliscomenobacteraceae</taxon>
        <taxon>Phaeodactylibacter</taxon>
    </lineage>
</organism>
<feature type="transmembrane region" description="Helical" evidence="6">
    <location>
        <begin position="47"/>
        <end position="69"/>
    </location>
</feature>
<protein>
    <recommendedName>
        <fullName evidence="9">Na+/H+ antiporter NhaA</fullName>
    </recommendedName>
</protein>
<evidence type="ECO:0008006" key="9">
    <source>
        <dbReference type="Google" id="ProtNLM"/>
    </source>
</evidence>
<dbReference type="Proteomes" id="UP000029736">
    <property type="component" value="Unassembled WGS sequence"/>
</dbReference>
<dbReference type="AlphaFoldDB" id="A0A098S3C0"/>
<keyword evidence="8" id="KW-1185">Reference proteome</keyword>
<dbReference type="GO" id="GO:0005886">
    <property type="term" value="C:plasma membrane"/>
    <property type="evidence" value="ECO:0007669"/>
    <property type="project" value="UniProtKB-SubCell"/>
</dbReference>
<name>A0A098S3C0_9BACT</name>
<accession>A0A098S3C0</accession>
<evidence type="ECO:0000256" key="3">
    <source>
        <dbReference type="ARBA" id="ARBA00022692"/>
    </source>
</evidence>
<evidence type="ECO:0000256" key="5">
    <source>
        <dbReference type="ARBA" id="ARBA00023136"/>
    </source>
</evidence>
<feature type="transmembrane region" description="Helical" evidence="6">
    <location>
        <begin position="12"/>
        <end position="35"/>
    </location>
</feature>
<evidence type="ECO:0000256" key="6">
    <source>
        <dbReference type="SAM" id="Phobius"/>
    </source>
</evidence>
<dbReference type="GO" id="GO:0006885">
    <property type="term" value="P:regulation of pH"/>
    <property type="evidence" value="ECO:0007669"/>
    <property type="project" value="InterPro"/>
</dbReference>
<dbReference type="PANTHER" id="PTHR30341:SF0">
    <property type="entry name" value="NA(+)_H(+) ANTIPORTER NHAA"/>
    <property type="match status" value="1"/>
</dbReference>
<proteinExistence type="predicted"/>
<keyword evidence="4 6" id="KW-1133">Transmembrane helix</keyword>
<comment type="subcellular location">
    <subcellularLocation>
        <location evidence="1">Cell inner membrane</location>
        <topology evidence="1">Multi-pass membrane protein</topology>
    </subcellularLocation>
</comment>
<evidence type="ECO:0000256" key="1">
    <source>
        <dbReference type="ARBA" id="ARBA00004429"/>
    </source>
</evidence>
<dbReference type="PANTHER" id="PTHR30341">
    <property type="entry name" value="SODIUM ION/PROTON ANTIPORTER NHAA-RELATED"/>
    <property type="match status" value="1"/>
</dbReference>
<feature type="transmembrane region" description="Helical" evidence="6">
    <location>
        <begin position="81"/>
        <end position="98"/>
    </location>
</feature>
<keyword evidence="3 6" id="KW-0812">Transmembrane</keyword>
<keyword evidence="5 6" id="KW-0472">Membrane</keyword>
<dbReference type="Gene3D" id="1.20.1530.10">
    <property type="entry name" value="Na+/H+ antiporter like domain"/>
    <property type="match status" value="1"/>
</dbReference>
<reference evidence="7 8" key="1">
    <citation type="journal article" date="2014" name="Int. J. Syst. Evol. Microbiol.">
        <title>Phaeodactylibacter xiamenensis gen. nov., sp. nov., a member of the family Saprospiraceae isolated from the marine alga Phaeodactylum tricornutum.</title>
        <authorList>
            <person name="Chen Z.Jr."/>
            <person name="Lei X."/>
            <person name="Lai Q."/>
            <person name="Li Y."/>
            <person name="Zhang B."/>
            <person name="Zhang J."/>
            <person name="Zhang H."/>
            <person name="Yang L."/>
            <person name="Zheng W."/>
            <person name="Tian Y."/>
            <person name="Yu Z."/>
            <person name="Xu H.Jr."/>
            <person name="Zheng T."/>
        </authorList>
    </citation>
    <scope>NUCLEOTIDE SEQUENCE [LARGE SCALE GENOMIC DNA]</scope>
    <source>
        <strain evidence="7 8">KD52</strain>
    </source>
</reference>
<comment type="caution">
    <text evidence="7">The sequence shown here is derived from an EMBL/GenBank/DDBJ whole genome shotgun (WGS) entry which is preliminary data.</text>
</comment>
<dbReference type="GO" id="GO:0015385">
    <property type="term" value="F:sodium:proton antiporter activity"/>
    <property type="evidence" value="ECO:0007669"/>
    <property type="project" value="TreeGrafter"/>
</dbReference>
<dbReference type="InterPro" id="IPR023171">
    <property type="entry name" value="Na/H_antiporter_dom_sf"/>
</dbReference>
<dbReference type="EMBL" id="JPOS01000054">
    <property type="protein sequence ID" value="KGE86804.1"/>
    <property type="molecule type" value="Genomic_DNA"/>
</dbReference>
<sequence length="110" mass="11527">MVFVLSNNDPETLALIVGKAVGIFLMSNLALRLGISKLPDGVSRMQILGVSFLAGVGFTMSIFIANLAFKDNPALLDSAKVGILIGSLIAGLTGFLLLRTLGKPDKDTAH</sequence>
<dbReference type="InterPro" id="IPR004670">
    <property type="entry name" value="NhaA"/>
</dbReference>
<evidence type="ECO:0000313" key="8">
    <source>
        <dbReference type="Proteomes" id="UP000029736"/>
    </source>
</evidence>
<evidence type="ECO:0000313" key="7">
    <source>
        <dbReference type="EMBL" id="KGE86804.1"/>
    </source>
</evidence>
<dbReference type="RefSeq" id="WP_072013670.1">
    <property type="nucleotide sequence ID" value="NZ_JBKAGJ010000066.1"/>
</dbReference>
<dbReference type="STRING" id="1524460.IX84_19175"/>